<evidence type="ECO:0000256" key="1">
    <source>
        <dbReference type="SAM" id="MobiDB-lite"/>
    </source>
</evidence>
<evidence type="ECO:0000313" key="2">
    <source>
        <dbReference type="EMBL" id="CAL1371969.1"/>
    </source>
</evidence>
<proteinExistence type="predicted"/>
<dbReference type="Proteomes" id="UP001497516">
    <property type="component" value="Chromosome 2"/>
</dbReference>
<keyword evidence="3" id="KW-1185">Reference proteome</keyword>
<evidence type="ECO:0000313" key="3">
    <source>
        <dbReference type="Proteomes" id="UP001497516"/>
    </source>
</evidence>
<feature type="compositionally biased region" description="Basic and acidic residues" evidence="1">
    <location>
        <begin position="12"/>
        <end position="23"/>
    </location>
</feature>
<organism evidence="2 3">
    <name type="scientific">Linum trigynum</name>
    <dbReference type="NCBI Taxonomy" id="586398"/>
    <lineage>
        <taxon>Eukaryota</taxon>
        <taxon>Viridiplantae</taxon>
        <taxon>Streptophyta</taxon>
        <taxon>Embryophyta</taxon>
        <taxon>Tracheophyta</taxon>
        <taxon>Spermatophyta</taxon>
        <taxon>Magnoliopsida</taxon>
        <taxon>eudicotyledons</taxon>
        <taxon>Gunneridae</taxon>
        <taxon>Pentapetalae</taxon>
        <taxon>rosids</taxon>
        <taxon>fabids</taxon>
        <taxon>Malpighiales</taxon>
        <taxon>Linaceae</taxon>
        <taxon>Linum</taxon>
    </lineage>
</organism>
<sequence>MERSKLFFSVDPKSEKNDIKEVESNGMFGSGGEPLKANPTSALTPCDDVKQGPKVGTKPEGRKKKVWRANMSHAFTQKKSKGKAKVPDQEGHPLERKMGGDKPCPETVSDPLSEASCFQK</sequence>
<feature type="region of interest" description="Disordered" evidence="1">
    <location>
        <begin position="1"/>
        <end position="120"/>
    </location>
</feature>
<reference evidence="2 3" key="1">
    <citation type="submission" date="2024-04" db="EMBL/GenBank/DDBJ databases">
        <authorList>
            <person name="Fracassetti M."/>
        </authorList>
    </citation>
    <scope>NUCLEOTIDE SEQUENCE [LARGE SCALE GENOMIC DNA]</scope>
</reference>
<accession>A0AAV2DDK4</accession>
<dbReference type="AlphaFoldDB" id="A0AAV2DDK4"/>
<dbReference type="EMBL" id="OZ034815">
    <property type="protein sequence ID" value="CAL1371969.1"/>
    <property type="molecule type" value="Genomic_DNA"/>
</dbReference>
<gene>
    <name evidence="2" type="ORF">LTRI10_LOCUS14002</name>
</gene>
<protein>
    <submittedName>
        <fullName evidence="2">Uncharacterized protein</fullName>
    </submittedName>
</protein>
<feature type="compositionally biased region" description="Basic and acidic residues" evidence="1">
    <location>
        <begin position="85"/>
        <end position="104"/>
    </location>
</feature>
<name>A0AAV2DDK4_9ROSI</name>